<keyword evidence="4 7" id="KW-0863">Zinc-finger</keyword>
<keyword evidence="2" id="KW-0479">Metal-binding</keyword>
<dbReference type="GO" id="GO:0005634">
    <property type="term" value="C:nucleus"/>
    <property type="evidence" value="ECO:0007669"/>
    <property type="project" value="UniProtKB-SubCell"/>
</dbReference>
<reference evidence="9" key="1">
    <citation type="submission" date="2023-11" db="EMBL/GenBank/DDBJ databases">
        <title>Genome assemblies of two species of porcelain crab, Petrolisthes cinctipes and Petrolisthes manimaculis (Anomura: Porcellanidae).</title>
        <authorList>
            <person name="Angst P."/>
        </authorList>
    </citation>
    <scope>NUCLEOTIDE SEQUENCE</scope>
    <source>
        <strain evidence="9">PB745_02</strain>
        <tissue evidence="9">Gill</tissue>
    </source>
</reference>
<evidence type="ECO:0000256" key="4">
    <source>
        <dbReference type="ARBA" id="ARBA00022771"/>
    </source>
</evidence>
<sequence>MSEVGLLRPLVGGAAGTSPLACPMCRFSTSCNLLLNQHVRRHHDGWPSACPHCDYRTHRSHDLKKHLRTHTGEKPYHCSLCSYQTSDPSNLSAHLKNRHSTIRIEDQLQLSQWSNSGDSSLMPGALSLFYYRCPHCPFMAGSRKRLRGHLSAHAERRAHSCNYCDYRATCNKDLQKHIRTHTGEKPYQCELCPYRASDPSNYRAHLKLKHKDRVVPQLPQHSGSV</sequence>
<comment type="caution">
    <text evidence="9">The sequence shown here is derived from an EMBL/GenBank/DDBJ whole genome shotgun (WGS) entry which is preliminary data.</text>
</comment>
<dbReference type="Gene3D" id="3.30.160.60">
    <property type="entry name" value="Classic Zinc Finger"/>
    <property type="match status" value="4"/>
</dbReference>
<feature type="domain" description="C2H2-type" evidence="8">
    <location>
        <begin position="159"/>
        <end position="186"/>
    </location>
</feature>
<evidence type="ECO:0000256" key="5">
    <source>
        <dbReference type="ARBA" id="ARBA00022833"/>
    </source>
</evidence>
<comment type="subcellular location">
    <subcellularLocation>
        <location evidence="1">Nucleus</location>
    </subcellularLocation>
</comment>
<protein>
    <recommendedName>
        <fullName evidence="8">C2H2-type domain-containing protein</fullName>
    </recommendedName>
</protein>
<dbReference type="InterPro" id="IPR013087">
    <property type="entry name" value="Znf_C2H2_type"/>
</dbReference>
<feature type="domain" description="C2H2-type" evidence="8">
    <location>
        <begin position="48"/>
        <end position="75"/>
    </location>
</feature>
<evidence type="ECO:0000313" key="9">
    <source>
        <dbReference type="EMBL" id="KAK4301649.1"/>
    </source>
</evidence>
<dbReference type="PROSITE" id="PS50157">
    <property type="entry name" value="ZINC_FINGER_C2H2_2"/>
    <property type="match status" value="3"/>
</dbReference>
<keyword evidence="3" id="KW-0677">Repeat</keyword>
<keyword evidence="10" id="KW-1185">Reference proteome</keyword>
<proteinExistence type="predicted"/>
<dbReference type="SUPFAM" id="SSF57667">
    <property type="entry name" value="beta-beta-alpha zinc fingers"/>
    <property type="match status" value="3"/>
</dbReference>
<keyword evidence="5" id="KW-0862">Zinc</keyword>
<dbReference type="Proteomes" id="UP001292094">
    <property type="component" value="Unassembled WGS sequence"/>
</dbReference>
<dbReference type="InterPro" id="IPR036236">
    <property type="entry name" value="Znf_C2H2_sf"/>
</dbReference>
<evidence type="ECO:0000256" key="1">
    <source>
        <dbReference type="ARBA" id="ARBA00004123"/>
    </source>
</evidence>
<name>A0AAE1P679_9EUCA</name>
<dbReference type="EMBL" id="JAWZYT010002851">
    <property type="protein sequence ID" value="KAK4301649.1"/>
    <property type="molecule type" value="Genomic_DNA"/>
</dbReference>
<gene>
    <name evidence="9" type="ORF">Pmani_026207</name>
</gene>
<dbReference type="PANTHER" id="PTHR24379:SF121">
    <property type="entry name" value="C2H2-TYPE DOMAIN-CONTAINING PROTEIN"/>
    <property type="match status" value="1"/>
</dbReference>
<dbReference type="GO" id="GO:0008270">
    <property type="term" value="F:zinc ion binding"/>
    <property type="evidence" value="ECO:0007669"/>
    <property type="project" value="UniProtKB-KW"/>
</dbReference>
<organism evidence="9 10">
    <name type="scientific">Petrolisthes manimaculis</name>
    <dbReference type="NCBI Taxonomy" id="1843537"/>
    <lineage>
        <taxon>Eukaryota</taxon>
        <taxon>Metazoa</taxon>
        <taxon>Ecdysozoa</taxon>
        <taxon>Arthropoda</taxon>
        <taxon>Crustacea</taxon>
        <taxon>Multicrustacea</taxon>
        <taxon>Malacostraca</taxon>
        <taxon>Eumalacostraca</taxon>
        <taxon>Eucarida</taxon>
        <taxon>Decapoda</taxon>
        <taxon>Pleocyemata</taxon>
        <taxon>Anomura</taxon>
        <taxon>Galatheoidea</taxon>
        <taxon>Porcellanidae</taxon>
        <taxon>Petrolisthes</taxon>
    </lineage>
</organism>
<evidence type="ECO:0000256" key="7">
    <source>
        <dbReference type="PROSITE-ProRule" id="PRU00042"/>
    </source>
</evidence>
<dbReference type="AlphaFoldDB" id="A0AAE1P679"/>
<accession>A0AAE1P679</accession>
<evidence type="ECO:0000256" key="6">
    <source>
        <dbReference type="ARBA" id="ARBA00023242"/>
    </source>
</evidence>
<dbReference type="FunFam" id="3.30.160.60:FF:000145">
    <property type="entry name" value="Zinc finger protein 574"/>
    <property type="match status" value="1"/>
</dbReference>
<dbReference type="PANTHER" id="PTHR24379">
    <property type="entry name" value="KRAB AND ZINC FINGER DOMAIN-CONTAINING"/>
    <property type="match status" value="1"/>
</dbReference>
<evidence type="ECO:0000313" key="10">
    <source>
        <dbReference type="Proteomes" id="UP001292094"/>
    </source>
</evidence>
<evidence type="ECO:0000256" key="2">
    <source>
        <dbReference type="ARBA" id="ARBA00022723"/>
    </source>
</evidence>
<keyword evidence="6" id="KW-0539">Nucleus</keyword>
<dbReference type="SMART" id="SM00355">
    <property type="entry name" value="ZnF_C2H2"/>
    <property type="match status" value="6"/>
</dbReference>
<evidence type="ECO:0000256" key="3">
    <source>
        <dbReference type="ARBA" id="ARBA00022737"/>
    </source>
</evidence>
<dbReference type="Pfam" id="PF00096">
    <property type="entry name" value="zf-C2H2"/>
    <property type="match status" value="1"/>
</dbReference>
<feature type="domain" description="C2H2-type" evidence="8">
    <location>
        <begin position="76"/>
        <end position="104"/>
    </location>
</feature>
<dbReference type="FunFam" id="3.30.160.60:FF:000446">
    <property type="entry name" value="Zinc finger protein"/>
    <property type="match status" value="1"/>
</dbReference>
<evidence type="ECO:0000259" key="8">
    <source>
        <dbReference type="PROSITE" id="PS50157"/>
    </source>
</evidence>